<dbReference type="SUPFAM" id="SSF48008">
    <property type="entry name" value="GntR ligand-binding domain-like"/>
    <property type="match status" value="1"/>
</dbReference>
<name>A0A6J4TG85_9ACTN</name>
<dbReference type="AlphaFoldDB" id="A0A6J4TG85"/>
<keyword evidence="2" id="KW-0238">DNA-binding</keyword>
<proteinExistence type="predicted"/>
<feature type="non-terminal residue" evidence="4">
    <location>
        <position position="1"/>
    </location>
</feature>
<dbReference type="Gene3D" id="1.20.120.530">
    <property type="entry name" value="GntR ligand-binding domain-like"/>
    <property type="match status" value="1"/>
</dbReference>
<dbReference type="InterPro" id="IPR008920">
    <property type="entry name" value="TF_FadR/GntR_C"/>
</dbReference>
<protein>
    <submittedName>
        <fullName evidence="4">Uncharacterized protein</fullName>
    </submittedName>
</protein>
<evidence type="ECO:0000256" key="1">
    <source>
        <dbReference type="ARBA" id="ARBA00023015"/>
    </source>
</evidence>
<sequence>AAVVEAVATRSPTAAGAAMRRHLDAVRAAVPNSGQEPG</sequence>
<dbReference type="GO" id="GO:0003677">
    <property type="term" value="F:DNA binding"/>
    <property type="evidence" value="ECO:0007669"/>
    <property type="project" value="UniProtKB-KW"/>
</dbReference>
<reference evidence="4" key="1">
    <citation type="submission" date="2020-02" db="EMBL/GenBank/DDBJ databases">
        <authorList>
            <person name="Meier V. D."/>
        </authorList>
    </citation>
    <scope>NUCLEOTIDE SEQUENCE</scope>
    <source>
        <strain evidence="4">AVDCRST_MAG79</strain>
    </source>
</reference>
<organism evidence="4">
    <name type="scientific">uncultured Thermoleophilia bacterium</name>
    <dbReference type="NCBI Taxonomy" id="1497501"/>
    <lineage>
        <taxon>Bacteria</taxon>
        <taxon>Bacillati</taxon>
        <taxon>Actinomycetota</taxon>
        <taxon>Thermoleophilia</taxon>
        <taxon>environmental samples</taxon>
    </lineage>
</organism>
<evidence type="ECO:0000256" key="2">
    <source>
        <dbReference type="ARBA" id="ARBA00023125"/>
    </source>
</evidence>
<keyword evidence="1" id="KW-0805">Transcription regulation</keyword>
<accession>A0A6J4TG85</accession>
<keyword evidence="3" id="KW-0804">Transcription</keyword>
<gene>
    <name evidence="4" type="ORF">AVDCRST_MAG79-284</name>
</gene>
<evidence type="ECO:0000313" key="4">
    <source>
        <dbReference type="EMBL" id="CAA9522564.1"/>
    </source>
</evidence>
<dbReference type="EMBL" id="CADCWC010000053">
    <property type="protein sequence ID" value="CAA9522564.1"/>
    <property type="molecule type" value="Genomic_DNA"/>
</dbReference>
<evidence type="ECO:0000256" key="3">
    <source>
        <dbReference type="ARBA" id="ARBA00023163"/>
    </source>
</evidence>